<keyword evidence="2" id="KW-1185">Reference proteome</keyword>
<evidence type="ECO:0000313" key="2">
    <source>
        <dbReference type="Proteomes" id="UP000000245"/>
    </source>
</evidence>
<gene>
    <name evidence="1" type="ordered locus">Acry_0802</name>
</gene>
<protein>
    <recommendedName>
        <fullName evidence="3">Restriction endonuclease type IV Mrr domain-containing protein</fullName>
    </recommendedName>
</protein>
<dbReference type="eggNOG" id="COG0457">
    <property type="taxonomic scope" value="Bacteria"/>
</dbReference>
<accession>A5FWN9</accession>
<name>A5FWN9_ACICJ</name>
<reference evidence="1 2" key="1">
    <citation type="submission" date="2007-05" db="EMBL/GenBank/DDBJ databases">
        <title>Complete sequence of chromosome of Acidiphilium cryptum JF-5.</title>
        <authorList>
            <consortium name="US DOE Joint Genome Institute"/>
            <person name="Copeland A."/>
            <person name="Lucas S."/>
            <person name="Lapidus A."/>
            <person name="Barry K."/>
            <person name="Detter J.C."/>
            <person name="Glavina del Rio T."/>
            <person name="Hammon N."/>
            <person name="Israni S."/>
            <person name="Dalin E."/>
            <person name="Tice H."/>
            <person name="Pitluck S."/>
            <person name="Sims D."/>
            <person name="Brettin T."/>
            <person name="Bruce D."/>
            <person name="Han C."/>
            <person name="Schmutz J."/>
            <person name="Larimer F."/>
            <person name="Land M."/>
            <person name="Hauser L."/>
            <person name="Kyrpides N."/>
            <person name="Kim E."/>
            <person name="Magnuson T."/>
            <person name="Richardson P."/>
        </authorList>
    </citation>
    <scope>NUCLEOTIDE SEQUENCE [LARGE SCALE GENOMIC DNA]</scope>
    <source>
        <strain evidence="1 2">JF-5</strain>
    </source>
</reference>
<evidence type="ECO:0000313" key="1">
    <source>
        <dbReference type="EMBL" id="ABQ30021.1"/>
    </source>
</evidence>
<dbReference type="HOGENOM" id="CLU_076282_0_0_5"/>
<dbReference type="KEGG" id="acr:Acry_0802"/>
<dbReference type="EMBL" id="CP000697">
    <property type="protein sequence ID" value="ABQ30021.1"/>
    <property type="molecule type" value="Genomic_DNA"/>
</dbReference>
<proteinExistence type="predicted"/>
<sequence>MGANLMPTIAGLVLPPPRSWDEFEEIALSAAKLRWNSTDLYRHGRQGQRQDGVDIFGHAADGRHIAVQGKNTVDGVTIATIESEITQAESFQPPIDALYIATTAKRDVAIQGKVRLISQRRKKANKFPVAILFWEDICQDLAGDDAVFFKHFPQFRPPTNPVREHDQKLFDELSSLLSSNGVIGFIDHHNMAGFSFPDAKLDPLREFYCEWNKPEREFLTPEIETAKLKLWVKADEYLEVIAAETFPTEKNVDRRWVPQDWEITQPKRFRRVVNQLHALAGEIVSLHAGLIQTGKLHLIGKSGKT</sequence>
<organism evidence="1 2">
    <name type="scientific">Acidiphilium cryptum (strain JF-5)</name>
    <dbReference type="NCBI Taxonomy" id="349163"/>
    <lineage>
        <taxon>Bacteria</taxon>
        <taxon>Pseudomonadati</taxon>
        <taxon>Pseudomonadota</taxon>
        <taxon>Alphaproteobacteria</taxon>
        <taxon>Acetobacterales</taxon>
        <taxon>Acidocellaceae</taxon>
        <taxon>Acidiphilium</taxon>
    </lineage>
</organism>
<evidence type="ECO:0008006" key="3">
    <source>
        <dbReference type="Google" id="ProtNLM"/>
    </source>
</evidence>
<dbReference type="Proteomes" id="UP000000245">
    <property type="component" value="Chromosome"/>
</dbReference>
<dbReference type="STRING" id="349163.Acry_0802"/>
<dbReference type="AlphaFoldDB" id="A5FWN9"/>